<evidence type="ECO:0000313" key="4">
    <source>
        <dbReference type="Proteomes" id="UP000070096"/>
    </source>
</evidence>
<feature type="transmembrane region" description="Helical" evidence="2">
    <location>
        <begin position="387"/>
        <end position="408"/>
    </location>
</feature>
<evidence type="ECO:0000256" key="1">
    <source>
        <dbReference type="SAM" id="MobiDB-lite"/>
    </source>
</evidence>
<proteinExistence type="predicted"/>
<dbReference type="EMBL" id="LQRC01000255">
    <property type="protein sequence ID" value="KXT68924.1"/>
    <property type="molecule type" value="Genomic_DNA"/>
</dbReference>
<evidence type="ECO:0000313" key="3">
    <source>
        <dbReference type="EMBL" id="KXT68924.1"/>
    </source>
</evidence>
<keyword evidence="2" id="KW-1133">Transmembrane helix</keyword>
<feature type="transmembrane region" description="Helical" evidence="2">
    <location>
        <begin position="118"/>
        <end position="141"/>
    </location>
</feature>
<feature type="transmembrane region" description="Helical" evidence="2">
    <location>
        <begin position="52"/>
        <end position="72"/>
    </location>
</feature>
<name>A0A139MZE3_STRGN</name>
<dbReference type="Proteomes" id="UP000070096">
    <property type="component" value="Unassembled WGS sequence"/>
</dbReference>
<organism evidence="3 4">
    <name type="scientific">Streptococcus gordonii</name>
    <dbReference type="NCBI Taxonomy" id="1302"/>
    <lineage>
        <taxon>Bacteria</taxon>
        <taxon>Bacillati</taxon>
        <taxon>Bacillota</taxon>
        <taxon>Bacilli</taxon>
        <taxon>Lactobacillales</taxon>
        <taxon>Streptococcaceae</taxon>
        <taxon>Streptococcus</taxon>
    </lineage>
</organism>
<evidence type="ECO:0000256" key="2">
    <source>
        <dbReference type="SAM" id="Phobius"/>
    </source>
</evidence>
<dbReference type="PATRIC" id="fig|1302.21.peg.2148"/>
<feature type="transmembrane region" description="Helical" evidence="2">
    <location>
        <begin position="326"/>
        <end position="342"/>
    </location>
</feature>
<feature type="transmembrane region" description="Helical" evidence="2">
    <location>
        <begin position="292"/>
        <end position="314"/>
    </location>
</feature>
<dbReference type="AlphaFoldDB" id="A0A139MZE3"/>
<gene>
    <name evidence="3" type="ORF">SGODD07_01941</name>
</gene>
<accession>A0A139MZE3</accession>
<feature type="transmembrane region" description="Helical" evidence="2">
    <location>
        <begin position="242"/>
        <end position="260"/>
    </location>
</feature>
<protein>
    <submittedName>
        <fullName evidence="3">Competence-induced protein Ccs4</fullName>
    </submittedName>
</protein>
<keyword evidence="2" id="KW-0812">Transmembrane</keyword>
<feature type="transmembrane region" description="Helical" evidence="2">
    <location>
        <begin position="348"/>
        <end position="366"/>
    </location>
</feature>
<feature type="transmembrane region" description="Helical" evidence="2">
    <location>
        <begin position="199"/>
        <end position="230"/>
    </location>
</feature>
<sequence>MFDEFDNQEAEVQLETKIEEKKEQEIQPEEAKAGTQLQEESLKPASAPFGQLLLWSFIASFFSVANPLFASLATNLQTQNLYAGWAMTQGQVAYGQFYGTSGMLYYVMAWMGNLFMGSLLFAVLQFLALFIAGIFLFQFIYQMTGKKVLAQQLLPLFYLLVITLGFGGLYASIFVLPFIMWSLNFLARYVNDQVGDNGFILLGAIGALAFMVDPFTSIVFYGLVFLVWTIFHIARKRLARGFYQFLASLLGFSLIFYPLGYYTVWKGTFGVAISQVTHTFESLSLQVSNLPALLIMSGLFIGLGFLTALIMGLVSSVDKNAKPFRYLGVLGILTLFLVNIFLPSQGNFQLLPMIPFVVILLAIWFNKNFSEGRHTRKRRTPSIWKNYFVGNLFLPVLAMAFLVASPVVQDYLLAGEEEAERAVVSKYIREESAKDDKIYAWDSTASLYQSTGRLSAATILSPKLYLDTEENKILLGNQLDANLPRYIVVNKKVPLLGKVKKIISSNYKKIGLDTSQFKLYELK</sequence>
<keyword evidence="2" id="KW-0472">Membrane</keyword>
<feature type="compositionally biased region" description="Basic and acidic residues" evidence="1">
    <location>
        <begin position="17"/>
        <end position="32"/>
    </location>
</feature>
<reference evidence="3 4" key="1">
    <citation type="submission" date="2016-01" db="EMBL/GenBank/DDBJ databases">
        <title>Highly variable Streptococcus oralis are common among viridans streptococci isolated from primates.</title>
        <authorList>
            <person name="Denapaite D."/>
            <person name="Rieger M."/>
            <person name="Koendgen S."/>
            <person name="Brueckner R."/>
            <person name="Ochigava I."/>
            <person name="Kappeler P."/>
            <person name="Maetz-Rensing K."/>
            <person name="Leendertz F."/>
            <person name="Hakenbeck R."/>
        </authorList>
    </citation>
    <scope>NUCLEOTIDE SEQUENCE [LARGE SCALE GENOMIC DNA]</scope>
    <source>
        <strain evidence="3 4">DD07</strain>
    </source>
</reference>
<feature type="transmembrane region" description="Helical" evidence="2">
    <location>
        <begin position="153"/>
        <end position="179"/>
    </location>
</feature>
<comment type="caution">
    <text evidence="3">The sequence shown here is derived from an EMBL/GenBank/DDBJ whole genome shotgun (WGS) entry which is preliminary data.</text>
</comment>
<feature type="region of interest" description="Disordered" evidence="1">
    <location>
        <begin position="17"/>
        <end position="37"/>
    </location>
</feature>